<proteinExistence type="predicted"/>
<dbReference type="InterPro" id="IPR023214">
    <property type="entry name" value="HAD_sf"/>
</dbReference>
<sequence length="219" mass="23881">MKNLIFDCDGVVLNSMALHTEIEAEAYQALGMSVRASDLVIRFSGVPQKEVSKTLMAETGITVPANFNDILATRKEIEFKSKLQAMPGLTDAIEELAHIPRGIASGSDMAALKLMLTHTGLYHKFAPHIYSSELVAKGKPHPDVFLHAAANMGYDTRDCLVIEDAPEGVKAAKAAGMRVFGFIGGTHCTPDHTRLLKDAGAEVIFRDMRMLPEIMKERA</sequence>
<protein>
    <submittedName>
        <fullName evidence="1">Hydrolase</fullName>
    </submittedName>
</protein>
<reference evidence="1 2" key="1">
    <citation type="submission" date="2017-08" db="EMBL/GenBank/DDBJ databases">
        <title>Infants hospitalized years apart are colonized by the same room-sourced microbial strains.</title>
        <authorList>
            <person name="Brooks B."/>
            <person name="Olm M.R."/>
            <person name="Firek B.A."/>
            <person name="Baker R."/>
            <person name="Thomas B.C."/>
            <person name="Morowitz M.J."/>
            <person name="Banfield J.F."/>
        </authorList>
    </citation>
    <scope>NUCLEOTIDE SEQUENCE [LARGE SCALE GENOMIC DNA]</scope>
    <source>
        <strain evidence="1">S2_005_002_R2_29</strain>
    </source>
</reference>
<evidence type="ECO:0000313" key="2">
    <source>
        <dbReference type="Proteomes" id="UP000249417"/>
    </source>
</evidence>
<dbReference type="SFLD" id="SFLDG01129">
    <property type="entry name" value="C1.5:_HAD__Beta-PGM__Phosphata"/>
    <property type="match status" value="1"/>
</dbReference>
<dbReference type="NCBIfam" id="TIGR01549">
    <property type="entry name" value="HAD-SF-IA-v1"/>
    <property type="match status" value="1"/>
</dbReference>
<dbReference type="GO" id="GO:0016787">
    <property type="term" value="F:hydrolase activity"/>
    <property type="evidence" value="ECO:0007669"/>
    <property type="project" value="UniProtKB-KW"/>
</dbReference>
<dbReference type="AlphaFoldDB" id="A0A2W5PKK6"/>
<comment type="caution">
    <text evidence="1">The sequence shown here is derived from an EMBL/GenBank/DDBJ whole genome shotgun (WGS) entry which is preliminary data.</text>
</comment>
<dbReference type="PANTHER" id="PTHR18901:SF38">
    <property type="entry name" value="PSEUDOURIDINE-5'-PHOSPHATASE"/>
    <property type="match status" value="1"/>
</dbReference>
<gene>
    <name evidence="1" type="ORF">DI551_08360</name>
</gene>
<dbReference type="InterPro" id="IPR006439">
    <property type="entry name" value="HAD-SF_hydro_IA"/>
</dbReference>
<name>A0A2W5PKK6_9BACT</name>
<dbReference type="Pfam" id="PF00702">
    <property type="entry name" value="Hydrolase"/>
    <property type="match status" value="1"/>
</dbReference>
<keyword evidence="1" id="KW-0378">Hydrolase</keyword>
<dbReference type="InterPro" id="IPR036412">
    <property type="entry name" value="HAD-like_sf"/>
</dbReference>
<dbReference type="EMBL" id="QFQB01000062">
    <property type="protein sequence ID" value="PZQ45117.1"/>
    <property type="molecule type" value="Genomic_DNA"/>
</dbReference>
<dbReference type="Proteomes" id="UP000249417">
    <property type="component" value="Unassembled WGS sequence"/>
</dbReference>
<dbReference type="SFLD" id="SFLDG01135">
    <property type="entry name" value="C1.5.6:_HAD__Beta-PGM__Phospha"/>
    <property type="match status" value="1"/>
</dbReference>
<dbReference type="Gene3D" id="3.40.50.1000">
    <property type="entry name" value="HAD superfamily/HAD-like"/>
    <property type="match status" value="1"/>
</dbReference>
<dbReference type="Gene3D" id="1.10.150.240">
    <property type="entry name" value="Putative phosphatase, domain 2"/>
    <property type="match status" value="1"/>
</dbReference>
<dbReference type="InterPro" id="IPR023198">
    <property type="entry name" value="PGP-like_dom2"/>
</dbReference>
<dbReference type="SFLD" id="SFLDS00003">
    <property type="entry name" value="Haloacid_Dehalogenase"/>
    <property type="match status" value="1"/>
</dbReference>
<dbReference type="PANTHER" id="PTHR18901">
    <property type="entry name" value="2-DEOXYGLUCOSE-6-PHOSPHATE PHOSPHATASE 2"/>
    <property type="match status" value="1"/>
</dbReference>
<dbReference type="NCBIfam" id="TIGR01509">
    <property type="entry name" value="HAD-SF-IA-v3"/>
    <property type="match status" value="1"/>
</dbReference>
<evidence type="ECO:0000313" key="1">
    <source>
        <dbReference type="EMBL" id="PZQ45117.1"/>
    </source>
</evidence>
<accession>A0A2W5PKK6</accession>
<organism evidence="1 2">
    <name type="scientific">Micavibrio aeruginosavorus</name>
    <dbReference type="NCBI Taxonomy" id="349221"/>
    <lineage>
        <taxon>Bacteria</taxon>
        <taxon>Pseudomonadati</taxon>
        <taxon>Bdellovibrionota</taxon>
        <taxon>Bdellovibrionia</taxon>
        <taxon>Bdellovibrionales</taxon>
        <taxon>Pseudobdellovibrionaceae</taxon>
        <taxon>Micavibrio</taxon>
    </lineage>
</organism>
<dbReference type="SUPFAM" id="SSF56784">
    <property type="entry name" value="HAD-like"/>
    <property type="match status" value="1"/>
</dbReference>